<feature type="compositionally biased region" description="Polar residues" evidence="2">
    <location>
        <begin position="441"/>
        <end position="461"/>
    </location>
</feature>
<comment type="caution">
    <text evidence="3">The sequence shown here is derived from an EMBL/GenBank/DDBJ whole genome shotgun (WGS) entry which is preliminary data.</text>
</comment>
<feature type="compositionally biased region" description="Basic and acidic residues" evidence="2">
    <location>
        <begin position="307"/>
        <end position="326"/>
    </location>
</feature>
<sequence length="503" mass="56539">MGNVPTKLDQDGNPVETVNRPGYPTSGSMSSASGATSTTDQSPNRGTRTRRASSLVSTFLNSGNRYRSGSIQDPNAQGAASAYSSPHKRRSSKEKEAIKEQHARNILVRYDESVDGGFLAPYGSYGFDKLDYNADVVKSLIIQRRLAPFYTPLQDFDSSWSREELLKIVEGLPLHAAFNEHPEEFEDIPTGDLNKPNFDYLIDRNCTKKEYRRTHAKIFRARLHKKRIIWQETENEVFLEAKLDVRSGKVKNNYLPSEELKYDLYANGSECPICFLYIPGPLNYSTCCQQPICTECFVQIKRADPHFPHDEVDPTQPVKDDSEKDPNLLTTEPANCPYCATTEFTIIYTPPKDRKVGIQGIPPATYKSSVPQAGDDNQDKKSEDKPESKDINMSNAVSSDDIRPDWEAKLNKERQRLARRSANATAIHVSNQLVNPEYAVSGNQGSPTRRGSAQNSRATSNSGSRRSQRQGKSIEELENQMVQEAIRLSLKEEEQRKSSTDKK</sequence>
<dbReference type="PANTHER" id="PTHR31315:SF1">
    <property type="entry name" value="PROTEIN SIP5"/>
    <property type="match status" value="1"/>
</dbReference>
<feature type="compositionally biased region" description="Basic and acidic residues" evidence="2">
    <location>
        <begin position="377"/>
        <end position="390"/>
    </location>
</feature>
<gene>
    <name evidence="3" type="ORF">DAKH74_013340</name>
</gene>
<dbReference type="CDD" id="cd24139">
    <property type="entry name" value="SIP5-like"/>
    <property type="match status" value="1"/>
</dbReference>
<feature type="region of interest" description="Disordered" evidence="2">
    <location>
        <begin position="1"/>
        <end position="100"/>
    </location>
</feature>
<dbReference type="GO" id="GO:0005737">
    <property type="term" value="C:cytoplasm"/>
    <property type="evidence" value="ECO:0007669"/>
    <property type="project" value="TreeGrafter"/>
</dbReference>
<protein>
    <submittedName>
        <fullName evidence="3">Sip5 protein</fullName>
    </submittedName>
</protein>
<dbReference type="InterPro" id="IPR039301">
    <property type="entry name" value="Sip5/DA2"/>
</dbReference>
<proteinExistence type="inferred from homology"/>
<dbReference type="EMBL" id="BTGD01000003">
    <property type="protein sequence ID" value="GMM54718.1"/>
    <property type="molecule type" value="Genomic_DNA"/>
</dbReference>
<comment type="similarity">
    <text evidence="1">Belongs to the SIP5 family.</text>
</comment>
<evidence type="ECO:0000256" key="1">
    <source>
        <dbReference type="ARBA" id="ARBA00010402"/>
    </source>
</evidence>
<keyword evidence="4" id="KW-1185">Reference proteome</keyword>
<evidence type="ECO:0000256" key="2">
    <source>
        <dbReference type="SAM" id="MobiDB-lite"/>
    </source>
</evidence>
<feature type="region of interest" description="Disordered" evidence="2">
    <location>
        <begin position="358"/>
        <end position="405"/>
    </location>
</feature>
<dbReference type="AlphaFoldDB" id="A0AAV5RVK5"/>
<feature type="compositionally biased region" description="Low complexity" evidence="2">
    <location>
        <begin position="25"/>
        <end position="39"/>
    </location>
</feature>
<name>A0AAV5RVK5_MAUHU</name>
<dbReference type="Proteomes" id="UP001377567">
    <property type="component" value="Unassembled WGS sequence"/>
</dbReference>
<feature type="region of interest" description="Disordered" evidence="2">
    <location>
        <begin position="437"/>
        <end position="480"/>
    </location>
</feature>
<evidence type="ECO:0000313" key="4">
    <source>
        <dbReference type="Proteomes" id="UP001377567"/>
    </source>
</evidence>
<evidence type="ECO:0000313" key="3">
    <source>
        <dbReference type="EMBL" id="GMM54718.1"/>
    </source>
</evidence>
<accession>A0AAV5RVK5</accession>
<feature type="compositionally biased region" description="Polar residues" evidence="2">
    <location>
        <begin position="40"/>
        <end position="75"/>
    </location>
</feature>
<dbReference type="PANTHER" id="PTHR31315">
    <property type="entry name" value="PROTEIN SIP5"/>
    <property type="match status" value="1"/>
</dbReference>
<reference evidence="3 4" key="1">
    <citation type="journal article" date="2023" name="Elife">
        <title>Identification of key yeast species and microbe-microbe interactions impacting larval growth of Drosophila in the wild.</title>
        <authorList>
            <person name="Mure A."/>
            <person name="Sugiura Y."/>
            <person name="Maeda R."/>
            <person name="Honda K."/>
            <person name="Sakurai N."/>
            <person name="Takahashi Y."/>
            <person name="Watada M."/>
            <person name="Katoh T."/>
            <person name="Gotoh A."/>
            <person name="Gotoh Y."/>
            <person name="Taniguchi I."/>
            <person name="Nakamura K."/>
            <person name="Hayashi T."/>
            <person name="Katayama T."/>
            <person name="Uemura T."/>
            <person name="Hattori Y."/>
        </authorList>
    </citation>
    <scope>NUCLEOTIDE SEQUENCE [LARGE SCALE GENOMIC DNA]</scope>
    <source>
        <strain evidence="3 4">KH-74</strain>
    </source>
</reference>
<organism evidence="3 4">
    <name type="scientific">Maudiozyma humilis</name>
    <name type="common">Sour dough yeast</name>
    <name type="synonym">Kazachstania humilis</name>
    <dbReference type="NCBI Taxonomy" id="51915"/>
    <lineage>
        <taxon>Eukaryota</taxon>
        <taxon>Fungi</taxon>
        <taxon>Dikarya</taxon>
        <taxon>Ascomycota</taxon>
        <taxon>Saccharomycotina</taxon>
        <taxon>Saccharomycetes</taxon>
        <taxon>Saccharomycetales</taxon>
        <taxon>Saccharomycetaceae</taxon>
        <taxon>Maudiozyma</taxon>
    </lineage>
</organism>
<feature type="region of interest" description="Disordered" evidence="2">
    <location>
        <begin position="307"/>
        <end position="327"/>
    </location>
</feature>